<dbReference type="Pfam" id="PF05685">
    <property type="entry name" value="Uma2"/>
    <property type="match status" value="1"/>
</dbReference>
<dbReference type="SUPFAM" id="SSF52980">
    <property type="entry name" value="Restriction endonuclease-like"/>
    <property type="match status" value="1"/>
</dbReference>
<feature type="domain" description="Putative restriction endonuclease" evidence="1">
    <location>
        <begin position="22"/>
        <end position="185"/>
    </location>
</feature>
<evidence type="ECO:0000313" key="2">
    <source>
        <dbReference type="EMBL" id="MQL53328.1"/>
    </source>
</evidence>
<protein>
    <submittedName>
        <fullName evidence="2">Uma2 family endonuclease</fullName>
    </submittedName>
</protein>
<dbReference type="InterPro" id="IPR012296">
    <property type="entry name" value="Nuclease_put_TT1808"/>
</dbReference>
<dbReference type="InterPro" id="IPR011335">
    <property type="entry name" value="Restrct_endonuc-II-like"/>
</dbReference>
<dbReference type="AlphaFoldDB" id="A0A6N7IW04"/>
<keyword evidence="3" id="KW-1185">Reference proteome</keyword>
<comment type="caution">
    <text evidence="2">The sequence shown here is derived from an EMBL/GenBank/DDBJ whole genome shotgun (WGS) entry which is preliminary data.</text>
</comment>
<evidence type="ECO:0000313" key="3">
    <source>
        <dbReference type="Proteomes" id="UP000441717"/>
    </source>
</evidence>
<gene>
    <name evidence="2" type="ORF">GFC01_13895</name>
</gene>
<sequence length="191" mass="21899">MIRGGTEVEGLIIKSDRRYTYADYLKMDDDRDYEVVGGRLIMVPRPRPRHQKIVGRFFAVLENYFRQTAAGEVYIDVDVLFGDQVVSPDLVVVLKDRLSIVQETNISGAPDLVVEVLSPSTAKYDRKEKSQLYYDSGVQEYWLVDPSLQLIEVYERGEKNWNRSGIYDEEDTLISPLLPGLQAALRDIFSE</sequence>
<organism evidence="2 3">
    <name type="scientific">Desulfofundulus thermobenzoicus</name>
    <dbReference type="NCBI Taxonomy" id="29376"/>
    <lineage>
        <taxon>Bacteria</taxon>
        <taxon>Bacillati</taxon>
        <taxon>Bacillota</taxon>
        <taxon>Clostridia</taxon>
        <taxon>Eubacteriales</taxon>
        <taxon>Peptococcaceae</taxon>
        <taxon>Desulfofundulus</taxon>
    </lineage>
</organism>
<keyword evidence="2" id="KW-0378">Hydrolase</keyword>
<dbReference type="GO" id="GO:0004519">
    <property type="term" value="F:endonuclease activity"/>
    <property type="evidence" value="ECO:0007669"/>
    <property type="project" value="UniProtKB-KW"/>
</dbReference>
<name>A0A6N7IW04_9FIRM</name>
<proteinExistence type="predicted"/>
<keyword evidence="2" id="KW-0255">Endonuclease</keyword>
<evidence type="ECO:0000259" key="1">
    <source>
        <dbReference type="Pfam" id="PF05685"/>
    </source>
</evidence>
<reference evidence="2 3" key="1">
    <citation type="submission" date="2019-10" db="EMBL/GenBank/DDBJ databases">
        <title>Comparative genomics of sulfur disproportionating microorganisms.</title>
        <authorList>
            <person name="Ward L.M."/>
            <person name="Bertran E."/>
            <person name="Johnston D."/>
        </authorList>
    </citation>
    <scope>NUCLEOTIDE SEQUENCE [LARGE SCALE GENOMIC DNA]</scope>
    <source>
        <strain evidence="2 3">DSM 14055</strain>
    </source>
</reference>
<dbReference type="PANTHER" id="PTHR34107:SF4">
    <property type="entry name" value="SLL1222 PROTEIN"/>
    <property type="match status" value="1"/>
</dbReference>
<dbReference type="Gene3D" id="3.90.1570.10">
    <property type="entry name" value="tt1808, chain A"/>
    <property type="match status" value="1"/>
</dbReference>
<dbReference type="OrthoDB" id="9798254at2"/>
<dbReference type="InterPro" id="IPR008538">
    <property type="entry name" value="Uma2"/>
</dbReference>
<dbReference type="Proteomes" id="UP000441717">
    <property type="component" value="Unassembled WGS sequence"/>
</dbReference>
<dbReference type="PANTHER" id="PTHR34107">
    <property type="entry name" value="SLL0198 PROTEIN-RELATED"/>
    <property type="match status" value="1"/>
</dbReference>
<accession>A0A6N7IW04</accession>
<keyword evidence="2" id="KW-0540">Nuclease</keyword>
<dbReference type="CDD" id="cd06260">
    <property type="entry name" value="DUF820-like"/>
    <property type="match status" value="1"/>
</dbReference>
<dbReference type="EMBL" id="WHYR01000046">
    <property type="protein sequence ID" value="MQL53328.1"/>
    <property type="molecule type" value="Genomic_DNA"/>
</dbReference>